<dbReference type="InterPro" id="IPR000232">
    <property type="entry name" value="HSF_DNA-bd"/>
</dbReference>
<feature type="domain" description="HSF-type DNA-binding" evidence="6">
    <location>
        <begin position="56"/>
        <end position="155"/>
    </location>
</feature>
<sequence>MEQAKQSRAIPTLSDGVASVNTSGGKTKTSVINEDHKSSNMVDSILLESYQKREVCSGPFPVKLLTILKIFEEEGKDYIRWRDANGCVFEINSKLEGFDENVMKRFFRGSKIASLYRQLNIYDFQRISKGTHANCYFHQNFRKDNVTLAFKIKRNAVKGDYGNGPSTMTFEHGAMTDSFQGSNIQPRGFNTISSADSSTASAADLTPQNPLLQQLRLEAMLQLNPGLLPLGSSDLHTGFRNPAAHHSHLHLQDAYLNGLSDMDQMLLSAIEARNIRAALHQEQDVLSGPYGTSSSLDSQKLALISLLNNMNASNNNYNGNFGANGEEQLMYSLGLLR</sequence>
<evidence type="ECO:0000256" key="3">
    <source>
        <dbReference type="ARBA" id="ARBA00023242"/>
    </source>
</evidence>
<dbReference type="GO" id="GO:0043565">
    <property type="term" value="F:sequence-specific DNA binding"/>
    <property type="evidence" value="ECO:0007669"/>
    <property type="project" value="InterPro"/>
</dbReference>
<evidence type="ECO:0000256" key="2">
    <source>
        <dbReference type="ARBA" id="ARBA00023125"/>
    </source>
</evidence>
<name>A0AAD3H714_9STRA</name>
<comment type="caution">
    <text evidence="7">The sequence shown here is derived from an EMBL/GenBank/DDBJ whole genome shotgun (WGS) entry which is preliminary data.</text>
</comment>
<feature type="region of interest" description="Disordered" evidence="5">
    <location>
        <begin position="1"/>
        <end position="31"/>
    </location>
</feature>
<feature type="compositionally biased region" description="Polar residues" evidence="5">
    <location>
        <begin position="19"/>
        <end position="31"/>
    </location>
</feature>
<evidence type="ECO:0000259" key="6">
    <source>
        <dbReference type="SMART" id="SM00415"/>
    </source>
</evidence>
<evidence type="ECO:0000256" key="1">
    <source>
        <dbReference type="ARBA" id="ARBA00004123"/>
    </source>
</evidence>
<reference evidence="7 8" key="1">
    <citation type="journal article" date="2021" name="Sci. Rep.">
        <title>The genome of the diatom Chaetoceros tenuissimus carries an ancient integrated fragment of an extant virus.</title>
        <authorList>
            <person name="Hongo Y."/>
            <person name="Kimura K."/>
            <person name="Takaki Y."/>
            <person name="Yoshida Y."/>
            <person name="Baba S."/>
            <person name="Kobayashi G."/>
            <person name="Nagasaki K."/>
            <person name="Hano T."/>
            <person name="Tomaru Y."/>
        </authorList>
    </citation>
    <scope>NUCLEOTIDE SEQUENCE [LARGE SCALE GENOMIC DNA]</scope>
    <source>
        <strain evidence="7 8">NIES-3715</strain>
    </source>
</reference>
<dbReference type="GO" id="GO:0003700">
    <property type="term" value="F:DNA-binding transcription factor activity"/>
    <property type="evidence" value="ECO:0007669"/>
    <property type="project" value="InterPro"/>
</dbReference>
<dbReference type="InterPro" id="IPR036390">
    <property type="entry name" value="WH_DNA-bd_sf"/>
</dbReference>
<dbReference type="SMART" id="SM00415">
    <property type="entry name" value="HSF"/>
    <property type="match status" value="1"/>
</dbReference>
<keyword evidence="3" id="KW-0539">Nucleus</keyword>
<comment type="similarity">
    <text evidence="4">Belongs to the HSF family.</text>
</comment>
<dbReference type="InterPro" id="IPR036388">
    <property type="entry name" value="WH-like_DNA-bd_sf"/>
</dbReference>
<dbReference type="Proteomes" id="UP001054902">
    <property type="component" value="Unassembled WGS sequence"/>
</dbReference>
<evidence type="ECO:0000256" key="5">
    <source>
        <dbReference type="SAM" id="MobiDB-lite"/>
    </source>
</evidence>
<dbReference type="SUPFAM" id="SSF46785">
    <property type="entry name" value="Winged helix' DNA-binding domain"/>
    <property type="match status" value="1"/>
</dbReference>
<accession>A0AAD3H714</accession>
<dbReference type="Pfam" id="PF00447">
    <property type="entry name" value="HSF_DNA-bind"/>
    <property type="match status" value="1"/>
</dbReference>
<evidence type="ECO:0000313" key="8">
    <source>
        <dbReference type="Proteomes" id="UP001054902"/>
    </source>
</evidence>
<organism evidence="7 8">
    <name type="scientific">Chaetoceros tenuissimus</name>
    <dbReference type="NCBI Taxonomy" id="426638"/>
    <lineage>
        <taxon>Eukaryota</taxon>
        <taxon>Sar</taxon>
        <taxon>Stramenopiles</taxon>
        <taxon>Ochrophyta</taxon>
        <taxon>Bacillariophyta</taxon>
        <taxon>Coscinodiscophyceae</taxon>
        <taxon>Chaetocerotophycidae</taxon>
        <taxon>Chaetocerotales</taxon>
        <taxon>Chaetocerotaceae</taxon>
        <taxon>Chaetoceros</taxon>
    </lineage>
</organism>
<evidence type="ECO:0000256" key="4">
    <source>
        <dbReference type="RuleBase" id="RU004020"/>
    </source>
</evidence>
<proteinExistence type="inferred from homology"/>
<dbReference type="GO" id="GO:0005634">
    <property type="term" value="C:nucleus"/>
    <property type="evidence" value="ECO:0007669"/>
    <property type="project" value="UniProtKB-SubCell"/>
</dbReference>
<dbReference type="Gene3D" id="1.10.10.10">
    <property type="entry name" value="Winged helix-like DNA-binding domain superfamily/Winged helix DNA-binding domain"/>
    <property type="match status" value="1"/>
</dbReference>
<comment type="subcellular location">
    <subcellularLocation>
        <location evidence="1">Nucleus</location>
    </subcellularLocation>
</comment>
<dbReference type="AlphaFoldDB" id="A0AAD3H714"/>
<keyword evidence="8" id="KW-1185">Reference proteome</keyword>
<gene>
    <name evidence="7" type="ORF">CTEN210_09458</name>
</gene>
<evidence type="ECO:0000313" key="7">
    <source>
        <dbReference type="EMBL" id="GFH52982.1"/>
    </source>
</evidence>
<protein>
    <recommendedName>
        <fullName evidence="6">HSF-type DNA-binding domain-containing protein</fullName>
    </recommendedName>
</protein>
<dbReference type="EMBL" id="BLLK01000046">
    <property type="protein sequence ID" value="GFH52982.1"/>
    <property type="molecule type" value="Genomic_DNA"/>
</dbReference>
<keyword evidence="2" id="KW-0238">DNA-binding</keyword>